<dbReference type="SUPFAM" id="SSF48452">
    <property type="entry name" value="TPR-like"/>
    <property type="match status" value="1"/>
</dbReference>
<reference evidence="6" key="2">
    <citation type="submission" date="2020-02" db="EMBL/GenBank/DDBJ databases">
        <authorList>
            <person name="Littmann E."/>
            <person name="Sorbara M."/>
        </authorList>
    </citation>
    <scope>NUCLEOTIDE SEQUENCE</scope>
    <source>
        <strain evidence="6">MSK.17.11</strain>
        <strain evidence="5">MSK.17.38</strain>
    </source>
</reference>
<dbReference type="Gene3D" id="1.25.40.10">
    <property type="entry name" value="Tetratricopeptide repeat domain"/>
    <property type="match status" value="1"/>
</dbReference>
<dbReference type="InterPro" id="IPR019734">
    <property type="entry name" value="TPR_rpt"/>
</dbReference>
<evidence type="ECO:0000256" key="1">
    <source>
        <dbReference type="PROSITE-ProRule" id="PRU00339"/>
    </source>
</evidence>
<evidence type="ECO:0000256" key="2">
    <source>
        <dbReference type="SAM" id="MobiDB-lite"/>
    </source>
</evidence>
<feature type="repeat" description="TPR" evidence="1">
    <location>
        <begin position="91"/>
        <end position="124"/>
    </location>
</feature>
<dbReference type="InterPro" id="IPR011990">
    <property type="entry name" value="TPR-like_helical_dom_sf"/>
</dbReference>
<feature type="domain" description="Zinc-ribbon" evidence="4">
    <location>
        <begin position="2"/>
        <end position="23"/>
    </location>
</feature>
<dbReference type="PANTHER" id="PTHR37841">
    <property type="entry name" value="GLR2918 PROTEIN"/>
    <property type="match status" value="1"/>
</dbReference>
<name>A0A850HHN5_9FIRM</name>
<evidence type="ECO:0000313" key="7">
    <source>
        <dbReference type="Proteomes" id="UP000528555"/>
    </source>
</evidence>
<dbReference type="Proteomes" id="UP000528555">
    <property type="component" value="Unassembled WGS sequence"/>
</dbReference>
<dbReference type="PROSITE" id="PS50005">
    <property type="entry name" value="TPR"/>
    <property type="match status" value="1"/>
</dbReference>
<dbReference type="EMBL" id="JAAIUO010000002">
    <property type="protein sequence ID" value="NSK13962.1"/>
    <property type="molecule type" value="Genomic_DNA"/>
</dbReference>
<keyword evidence="7" id="KW-1185">Reference proteome</keyword>
<feature type="compositionally biased region" description="Basic and acidic residues" evidence="2">
    <location>
        <begin position="177"/>
        <end position="204"/>
    </location>
</feature>
<organism evidence="6 7">
    <name type="scientific">Dorea phocaeensis</name>
    <dbReference type="NCBI Taxonomy" id="2040291"/>
    <lineage>
        <taxon>Bacteria</taxon>
        <taxon>Bacillati</taxon>
        <taxon>Bacillota</taxon>
        <taxon>Clostridia</taxon>
        <taxon>Lachnospirales</taxon>
        <taxon>Lachnospiraceae</taxon>
        <taxon>Dorea</taxon>
    </lineage>
</organism>
<sequence>MFCRQCGTENKDDVKFCKKCGAEFLQDPVSKGGFWEAEGKEDRRNENAVGKKNKDSWSGRRWVVITAAFLIMGLCAASSFTLMAHKEKRDYKKYIAQAEKYLEDLDYENAEAAYLRAVKVAPKEQEPYEKLAWIYEEQEEYEKAEEILAEGESQKDPSKQSEEVGDQNQTADQNSEENDKKPGKDPDKNGQKDPEKQEGEDGKTNSKKAYTWAVEPKIEADDIYYLKDENMKDYSWNALNRQMNTSYAVLKRKDAYGIIGMDGKLAAEVKYQGVGCIWKYYELETKEPVYEPEYDTEMSDYYFVEEDKKVKPAVAVFGDAQLYRGGFYYCDGLHNVAEAAEAISMGMEYQKKPEVVIPVKRSEELYNGDQNDRQWYEELEGKYALCDPEGELLTDFVYEECGVASEGVAAAKKDGKWGYIDEKGKTVIPFEYDASCTYESYVFSYDTVSKPKEEAFCYAASDGHVPLCKKGKWELRDTSGKVVISAGVFEEIRPVHDGKCWVKKDGKWGVIRLKEKEDNERTDSDNHRYKR</sequence>
<proteinExistence type="predicted"/>
<dbReference type="SUPFAM" id="SSF69360">
    <property type="entry name" value="Cell wall binding repeat"/>
    <property type="match status" value="1"/>
</dbReference>
<evidence type="ECO:0000256" key="3">
    <source>
        <dbReference type="SAM" id="Phobius"/>
    </source>
</evidence>
<dbReference type="Pfam" id="PF13240">
    <property type="entry name" value="Zn_Ribbon_1"/>
    <property type="match status" value="1"/>
</dbReference>
<dbReference type="PANTHER" id="PTHR37841:SF1">
    <property type="entry name" value="DUF3298 DOMAIN-CONTAINING PROTEIN"/>
    <property type="match status" value="1"/>
</dbReference>
<protein>
    <submittedName>
        <fullName evidence="6">Zinc-ribbon domain-containing protein</fullName>
    </submittedName>
</protein>
<evidence type="ECO:0000313" key="8">
    <source>
        <dbReference type="Proteomes" id="UP000701680"/>
    </source>
</evidence>
<keyword evidence="1" id="KW-0802">TPR repeat</keyword>
<dbReference type="EMBL" id="JAAITX010000002">
    <property type="protein sequence ID" value="NVH57951.1"/>
    <property type="molecule type" value="Genomic_DNA"/>
</dbReference>
<dbReference type="InterPro" id="IPR026870">
    <property type="entry name" value="Zinc_ribbon_dom"/>
</dbReference>
<reference evidence="7 8" key="1">
    <citation type="journal article" date="2020" name="Cell Host Microbe">
        <title>Functional and Genomic Variation between Human-Derived Isolates of Lachnospiraceae Reveals Inter- and Intra-Species Diversity.</title>
        <authorList>
            <person name="Sorbara M.T."/>
            <person name="Littmann E.R."/>
            <person name="Fontana E."/>
            <person name="Moody T.U."/>
            <person name="Kohout C.E."/>
            <person name="Gjonbalaj M."/>
            <person name="Eaton V."/>
            <person name="Seok R."/>
            <person name="Leiner I.M."/>
            <person name="Pamer E.G."/>
        </authorList>
    </citation>
    <scope>NUCLEOTIDE SEQUENCE [LARGE SCALE GENOMIC DNA]</scope>
    <source>
        <strain evidence="6 7">MSK.17.11</strain>
        <strain evidence="5 8">MSK.17.38</strain>
    </source>
</reference>
<feature type="region of interest" description="Disordered" evidence="2">
    <location>
        <begin position="148"/>
        <end position="208"/>
    </location>
</feature>
<dbReference type="InterPro" id="IPR032774">
    <property type="entry name" value="WG_beta_rep"/>
</dbReference>
<feature type="compositionally biased region" description="Basic and acidic residues" evidence="2">
    <location>
        <begin position="152"/>
        <end position="162"/>
    </location>
</feature>
<dbReference type="AlphaFoldDB" id="A0A850HHN5"/>
<evidence type="ECO:0000313" key="6">
    <source>
        <dbReference type="EMBL" id="NVH57951.1"/>
    </source>
</evidence>
<comment type="caution">
    <text evidence="6">The sequence shown here is derived from an EMBL/GenBank/DDBJ whole genome shotgun (WGS) entry which is preliminary data.</text>
</comment>
<dbReference type="Proteomes" id="UP000701680">
    <property type="component" value="Unassembled WGS sequence"/>
</dbReference>
<feature type="transmembrane region" description="Helical" evidence="3">
    <location>
        <begin position="62"/>
        <end position="84"/>
    </location>
</feature>
<dbReference type="Pfam" id="PF14903">
    <property type="entry name" value="WG_beta_rep"/>
    <property type="match status" value="2"/>
</dbReference>
<dbReference type="RefSeq" id="WP_173814369.1">
    <property type="nucleotide sequence ID" value="NZ_JAAITX010000002.1"/>
</dbReference>
<evidence type="ECO:0000313" key="5">
    <source>
        <dbReference type="EMBL" id="NSK13962.1"/>
    </source>
</evidence>
<keyword evidence="3" id="KW-0472">Membrane</keyword>
<keyword evidence="3" id="KW-1133">Transmembrane helix</keyword>
<accession>A0A850HHN5</accession>
<evidence type="ECO:0000259" key="4">
    <source>
        <dbReference type="Pfam" id="PF13240"/>
    </source>
</evidence>
<keyword evidence="3" id="KW-0812">Transmembrane</keyword>
<gene>
    <name evidence="6" type="ORF">G5A66_04655</name>
    <name evidence="5" type="ORF">G5A75_03545</name>
</gene>